<dbReference type="PROSITE" id="PS50088">
    <property type="entry name" value="ANK_REPEAT"/>
    <property type="match status" value="3"/>
</dbReference>
<dbReference type="RefSeq" id="WP_100921905.1">
    <property type="nucleotide sequence ID" value="NZ_CP020370.1"/>
</dbReference>
<evidence type="ECO:0000256" key="1">
    <source>
        <dbReference type="ARBA" id="ARBA00022737"/>
    </source>
</evidence>
<evidence type="ECO:0000313" key="7">
    <source>
        <dbReference type="Proteomes" id="UP000232638"/>
    </source>
</evidence>
<evidence type="ECO:0000313" key="6">
    <source>
        <dbReference type="EMBL" id="AUB84239.1"/>
    </source>
</evidence>
<dbReference type="Pfam" id="PF12796">
    <property type="entry name" value="Ank_2"/>
    <property type="match status" value="2"/>
</dbReference>
<proteinExistence type="predicted"/>
<feature type="compositionally biased region" description="Polar residues" evidence="4">
    <location>
        <begin position="210"/>
        <end position="227"/>
    </location>
</feature>
<dbReference type="AlphaFoldDB" id="A0A2K8UFH7"/>
<feature type="signal peptide" evidence="5">
    <location>
        <begin position="1"/>
        <end position="22"/>
    </location>
</feature>
<feature type="repeat" description="ANK" evidence="3">
    <location>
        <begin position="99"/>
        <end position="131"/>
    </location>
</feature>
<reference evidence="6 7" key="1">
    <citation type="submission" date="2017-03" db="EMBL/GenBank/DDBJ databases">
        <title>Complete genome sequence of Candidatus 'Thiodictyon syntrophicum' sp. nov. strain Cad16T, a photolithoautotroph purple sulfur bacterium isolated from an alpine meromictic lake.</title>
        <authorList>
            <person name="Luedin S.M."/>
            <person name="Pothier J.F."/>
            <person name="Danza F."/>
            <person name="Storelli N."/>
            <person name="Wittwer M."/>
            <person name="Tonolla M."/>
        </authorList>
    </citation>
    <scope>NUCLEOTIDE SEQUENCE [LARGE SCALE GENOMIC DNA]</scope>
    <source>
        <strain evidence="6 7">Cad16T</strain>
    </source>
</reference>
<keyword evidence="7" id="KW-1185">Reference proteome</keyword>
<evidence type="ECO:0000256" key="5">
    <source>
        <dbReference type="SAM" id="SignalP"/>
    </source>
</evidence>
<dbReference type="Proteomes" id="UP000232638">
    <property type="component" value="Chromosome"/>
</dbReference>
<dbReference type="PROSITE" id="PS51257">
    <property type="entry name" value="PROKAR_LIPOPROTEIN"/>
    <property type="match status" value="1"/>
</dbReference>
<organism evidence="6 7">
    <name type="scientific">Candidatus Thiodictyon syntrophicum</name>
    <dbReference type="NCBI Taxonomy" id="1166950"/>
    <lineage>
        <taxon>Bacteria</taxon>
        <taxon>Pseudomonadati</taxon>
        <taxon>Pseudomonadota</taxon>
        <taxon>Gammaproteobacteria</taxon>
        <taxon>Chromatiales</taxon>
        <taxon>Chromatiaceae</taxon>
        <taxon>Thiodictyon</taxon>
    </lineage>
</organism>
<dbReference type="SMART" id="SM00248">
    <property type="entry name" value="ANK"/>
    <property type="match status" value="4"/>
</dbReference>
<keyword evidence="5" id="KW-0732">Signal</keyword>
<feature type="chain" id="PRO_5014720057" evidence="5">
    <location>
        <begin position="23"/>
        <end position="227"/>
    </location>
</feature>
<dbReference type="Gene3D" id="1.25.40.20">
    <property type="entry name" value="Ankyrin repeat-containing domain"/>
    <property type="match status" value="2"/>
</dbReference>
<dbReference type="OrthoDB" id="264542at2"/>
<dbReference type="PANTHER" id="PTHR24171">
    <property type="entry name" value="ANKYRIN REPEAT DOMAIN-CONTAINING PROTEIN 39-RELATED"/>
    <property type="match status" value="1"/>
</dbReference>
<feature type="region of interest" description="Disordered" evidence="4">
    <location>
        <begin position="204"/>
        <end position="227"/>
    </location>
</feature>
<gene>
    <name evidence="6" type="ORF">THSYN_27085</name>
</gene>
<dbReference type="PANTHER" id="PTHR24171:SF9">
    <property type="entry name" value="ANKYRIN REPEAT DOMAIN-CONTAINING PROTEIN 39"/>
    <property type="match status" value="1"/>
</dbReference>
<dbReference type="PROSITE" id="PS50297">
    <property type="entry name" value="ANK_REP_REGION"/>
    <property type="match status" value="3"/>
</dbReference>
<feature type="repeat" description="ANK" evidence="3">
    <location>
        <begin position="162"/>
        <end position="194"/>
    </location>
</feature>
<evidence type="ECO:0000256" key="4">
    <source>
        <dbReference type="SAM" id="MobiDB-lite"/>
    </source>
</evidence>
<keyword evidence="2 3" id="KW-0040">ANK repeat</keyword>
<name>A0A2K8UFH7_9GAMM</name>
<feature type="repeat" description="ANK" evidence="3">
    <location>
        <begin position="66"/>
        <end position="98"/>
    </location>
</feature>
<dbReference type="PRINTS" id="PR01415">
    <property type="entry name" value="ANKYRIN"/>
</dbReference>
<keyword evidence="1" id="KW-0677">Repeat</keyword>
<accession>A0A2K8UFH7</accession>
<dbReference type="InterPro" id="IPR036770">
    <property type="entry name" value="Ankyrin_rpt-contain_sf"/>
</dbReference>
<sequence>MRQPSYLSAPLPALLWALPLLAALAAGCGWSAPPTVNLHRAVQVGDLDQIRRHIAAGTDLNQRDGNGDLPLHLAARAGQVAVARELADHGATLTARDSAGRTPLELALTHGRTQVAVLLVQLGAPLEAQAMLVTLVHAGVWDRDSVDFLLRRGADLNRPDAQGRTPLHLAVTLGHLETVKRLIARGADVNRPDGAGRTALALARARDPRQPNTADIQTALQQSGARP</sequence>
<protein>
    <submittedName>
        <fullName evidence="6">Uncharacterized protein</fullName>
    </submittedName>
</protein>
<evidence type="ECO:0000256" key="3">
    <source>
        <dbReference type="PROSITE-ProRule" id="PRU00023"/>
    </source>
</evidence>
<dbReference type="KEGG" id="tsy:THSYN_27085"/>
<dbReference type="SUPFAM" id="SSF48403">
    <property type="entry name" value="Ankyrin repeat"/>
    <property type="match status" value="1"/>
</dbReference>
<evidence type="ECO:0000256" key="2">
    <source>
        <dbReference type="ARBA" id="ARBA00023043"/>
    </source>
</evidence>
<dbReference type="EMBL" id="CP020370">
    <property type="protein sequence ID" value="AUB84239.1"/>
    <property type="molecule type" value="Genomic_DNA"/>
</dbReference>
<dbReference type="InterPro" id="IPR002110">
    <property type="entry name" value="Ankyrin_rpt"/>
</dbReference>